<keyword evidence="2" id="KW-0238">DNA-binding</keyword>
<feature type="domain" description="Zn(2)-C6 fungal-type" evidence="6">
    <location>
        <begin position="29"/>
        <end position="59"/>
    </location>
</feature>
<sequence length="103" mass="11747">MAADSGQRSSGSPRLRSHHMGNNNKTVVACDQCHRHKLKCSPRSQGCARCHRLGIQCTSSRPIKKRGRRPTRQSLPQISLPLSEHHFMHLIILYWTAFAICRF</sequence>
<dbReference type="Gene3D" id="4.10.240.10">
    <property type="entry name" value="Zn(2)-C6 fungal-type DNA-binding domain"/>
    <property type="match status" value="1"/>
</dbReference>
<organism evidence="7 8">
    <name type="scientific">Aspergillus niger ATCC 13496</name>
    <dbReference type="NCBI Taxonomy" id="1353008"/>
    <lineage>
        <taxon>Eukaryota</taxon>
        <taxon>Fungi</taxon>
        <taxon>Dikarya</taxon>
        <taxon>Ascomycota</taxon>
        <taxon>Pezizomycotina</taxon>
        <taxon>Eurotiomycetes</taxon>
        <taxon>Eurotiomycetidae</taxon>
        <taxon>Eurotiales</taxon>
        <taxon>Aspergillaceae</taxon>
        <taxon>Aspergillus</taxon>
        <taxon>Aspergillus subgen. Circumdati</taxon>
    </lineage>
</organism>
<dbReference type="PANTHER" id="PTHR31668:SF30">
    <property type="entry name" value="ZN(II)2CYS6 TRANSCRIPTION FACTOR (EUROFUNG)"/>
    <property type="match status" value="1"/>
</dbReference>
<dbReference type="PROSITE" id="PS00463">
    <property type="entry name" value="ZN2_CY6_FUNGAL_1"/>
    <property type="match status" value="1"/>
</dbReference>
<accession>A0A370BS14</accession>
<evidence type="ECO:0000313" key="8">
    <source>
        <dbReference type="Proteomes" id="UP000253845"/>
    </source>
</evidence>
<protein>
    <recommendedName>
        <fullName evidence="6">Zn(2)-C6 fungal-type domain-containing protein</fullName>
    </recommendedName>
</protein>
<evidence type="ECO:0000256" key="3">
    <source>
        <dbReference type="ARBA" id="ARBA00023163"/>
    </source>
</evidence>
<dbReference type="GO" id="GO:0009893">
    <property type="term" value="P:positive regulation of metabolic process"/>
    <property type="evidence" value="ECO:0007669"/>
    <property type="project" value="UniProtKB-ARBA"/>
</dbReference>
<keyword evidence="4" id="KW-0539">Nucleus</keyword>
<feature type="compositionally biased region" description="Polar residues" evidence="5">
    <location>
        <begin position="1"/>
        <end position="12"/>
    </location>
</feature>
<dbReference type="AlphaFoldDB" id="A0A370BS14"/>
<dbReference type="EMBL" id="KZ851944">
    <property type="protein sequence ID" value="RDH15911.1"/>
    <property type="molecule type" value="Genomic_DNA"/>
</dbReference>
<keyword evidence="1" id="KW-0805">Transcription regulation</keyword>
<reference evidence="7 8" key="1">
    <citation type="submission" date="2018-07" db="EMBL/GenBank/DDBJ databases">
        <title>Section-level genome sequencing of Aspergillus section Nigri to investigate inter- and intra-species variation.</title>
        <authorList>
            <consortium name="DOE Joint Genome Institute"/>
            <person name="Vesth T.C."/>
            <person name="Nybo J.L."/>
            <person name="Theobald S."/>
            <person name="Frisvad J.C."/>
            <person name="Larsen T.O."/>
            <person name="Nielsen K.F."/>
            <person name="Hoof J.B."/>
            <person name="Brandl J."/>
            <person name="Salamov A."/>
            <person name="Riley R."/>
            <person name="Gladden J.M."/>
            <person name="Phatale P."/>
            <person name="Nielsen M.T."/>
            <person name="Lyhne E.K."/>
            <person name="Kogle M.E."/>
            <person name="Strasser K."/>
            <person name="McDonnell E."/>
            <person name="Barry K."/>
            <person name="Clum A."/>
            <person name="Chen C."/>
            <person name="Nolan M."/>
            <person name="Sandor L."/>
            <person name="Kuo A."/>
            <person name="Lipzen A."/>
            <person name="Hainaut M."/>
            <person name="Drula E."/>
            <person name="Tsang A."/>
            <person name="Magnuson J.K."/>
            <person name="Henrissat B."/>
            <person name="Wiebenga A."/>
            <person name="Simmons B.A."/>
            <person name="Makela M.R."/>
            <person name="De vries R.P."/>
            <person name="Grigoriev I.V."/>
            <person name="Mortensen U.H."/>
            <person name="Baker S.E."/>
            <person name="Andersen M.R."/>
        </authorList>
    </citation>
    <scope>NUCLEOTIDE SEQUENCE [LARGE SCALE GENOMIC DNA]</scope>
    <source>
        <strain evidence="7 8">ATCC 13496</strain>
    </source>
</reference>
<proteinExistence type="predicted"/>
<feature type="region of interest" description="Disordered" evidence="5">
    <location>
        <begin position="1"/>
        <end position="21"/>
    </location>
</feature>
<dbReference type="GO" id="GO:0000981">
    <property type="term" value="F:DNA-binding transcription factor activity, RNA polymerase II-specific"/>
    <property type="evidence" value="ECO:0007669"/>
    <property type="project" value="InterPro"/>
</dbReference>
<dbReference type="PROSITE" id="PS50048">
    <property type="entry name" value="ZN2_CY6_FUNGAL_2"/>
    <property type="match status" value="1"/>
</dbReference>
<dbReference type="InterPro" id="IPR001138">
    <property type="entry name" value="Zn2Cys6_DnaBD"/>
</dbReference>
<evidence type="ECO:0000313" key="7">
    <source>
        <dbReference type="EMBL" id="RDH15911.1"/>
    </source>
</evidence>
<dbReference type="VEuPathDB" id="FungiDB:M747DRAFT_126590"/>
<evidence type="ECO:0000256" key="5">
    <source>
        <dbReference type="SAM" id="MobiDB-lite"/>
    </source>
</evidence>
<dbReference type="SMART" id="SM00066">
    <property type="entry name" value="GAL4"/>
    <property type="match status" value="1"/>
</dbReference>
<evidence type="ECO:0000256" key="1">
    <source>
        <dbReference type="ARBA" id="ARBA00023015"/>
    </source>
</evidence>
<evidence type="ECO:0000256" key="4">
    <source>
        <dbReference type="ARBA" id="ARBA00023242"/>
    </source>
</evidence>
<dbReference type="CDD" id="cd00067">
    <property type="entry name" value="GAL4"/>
    <property type="match status" value="1"/>
</dbReference>
<dbReference type="InterPro" id="IPR036864">
    <property type="entry name" value="Zn2-C6_fun-type_DNA-bd_sf"/>
</dbReference>
<dbReference type="InterPro" id="IPR050797">
    <property type="entry name" value="Carb_Metab_Trans_Reg"/>
</dbReference>
<dbReference type="GO" id="GO:0003677">
    <property type="term" value="F:DNA binding"/>
    <property type="evidence" value="ECO:0007669"/>
    <property type="project" value="UniProtKB-KW"/>
</dbReference>
<dbReference type="SUPFAM" id="SSF57701">
    <property type="entry name" value="Zn2/Cys6 DNA-binding domain"/>
    <property type="match status" value="1"/>
</dbReference>
<name>A0A370BS14_ASPNG</name>
<dbReference type="PANTHER" id="PTHR31668">
    <property type="entry name" value="GLUCOSE TRANSPORT TRANSCRIPTION REGULATOR RGT1-RELATED-RELATED"/>
    <property type="match status" value="1"/>
</dbReference>
<dbReference type="Proteomes" id="UP000253845">
    <property type="component" value="Unassembled WGS sequence"/>
</dbReference>
<dbReference type="Pfam" id="PF00172">
    <property type="entry name" value="Zn_clus"/>
    <property type="match status" value="1"/>
</dbReference>
<dbReference type="GO" id="GO:0008270">
    <property type="term" value="F:zinc ion binding"/>
    <property type="evidence" value="ECO:0007669"/>
    <property type="project" value="InterPro"/>
</dbReference>
<keyword evidence="3" id="KW-0804">Transcription</keyword>
<evidence type="ECO:0000256" key="2">
    <source>
        <dbReference type="ARBA" id="ARBA00023125"/>
    </source>
</evidence>
<evidence type="ECO:0000259" key="6">
    <source>
        <dbReference type="PROSITE" id="PS50048"/>
    </source>
</evidence>
<gene>
    <name evidence="7" type="ORF">M747DRAFT_126590</name>
</gene>